<dbReference type="PANTHER" id="PTHR24421">
    <property type="entry name" value="NITRATE/NITRITE SENSOR PROTEIN NARX-RELATED"/>
    <property type="match status" value="1"/>
</dbReference>
<keyword evidence="3" id="KW-0808">Transferase</keyword>
<evidence type="ECO:0000256" key="10">
    <source>
        <dbReference type="SAM" id="MobiDB-lite"/>
    </source>
</evidence>
<dbReference type="Gene3D" id="3.30.565.10">
    <property type="entry name" value="Histidine kinase-like ATPase, C-terminal domain"/>
    <property type="match status" value="1"/>
</dbReference>
<keyword evidence="6 11" id="KW-1133">Transmembrane helix</keyword>
<dbReference type="CDD" id="cd18774">
    <property type="entry name" value="PDC2_HK_sensor"/>
    <property type="match status" value="1"/>
</dbReference>
<dbReference type="InterPro" id="IPR011712">
    <property type="entry name" value="Sig_transdc_His_kin_sub3_dim/P"/>
</dbReference>
<feature type="transmembrane region" description="Helical" evidence="11">
    <location>
        <begin position="28"/>
        <end position="49"/>
    </location>
</feature>
<keyword evidence="14" id="KW-1185">Reference proteome</keyword>
<dbReference type="InterPro" id="IPR017171">
    <property type="entry name" value="Sig_transdc_His_kinase_MctS"/>
</dbReference>
<organism evidence="13 14">
    <name type="scientific">Cupriavidus respiraculi</name>
    <dbReference type="NCBI Taxonomy" id="195930"/>
    <lineage>
        <taxon>Bacteria</taxon>
        <taxon>Pseudomonadati</taxon>
        <taxon>Pseudomonadota</taxon>
        <taxon>Betaproteobacteria</taxon>
        <taxon>Burkholderiales</taxon>
        <taxon>Burkholderiaceae</taxon>
        <taxon>Cupriavidus</taxon>
    </lineage>
</organism>
<dbReference type="PROSITE" id="PS50109">
    <property type="entry name" value="HIS_KIN"/>
    <property type="match status" value="1"/>
</dbReference>
<dbReference type="Pfam" id="PF02518">
    <property type="entry name" value="HATPase_c"/>
    <property type="match status" value="1"/>
</dbReference>
<evidence type="ECO:0000313" key="14">
    <source>
        <dbReference type="Proteomes" id="UP000721236"/>
    </source>
</evidence>
<dbReference type="PIRSF" id="PIRSF037314">
    <property type="entry name" value="STHK_MctS"/>
    <property type="match status" value="1"/>
</dbReference>
<keyword evidence="8 11" id="KW-0472">Membrane</keyword>
<dbReference type="Proteomes" id="UP000721236">
    <property type="component" value="Unassembled WGS sequence"/>
</dbReference>
<keyword evidence="4 11" id="KW-0812">Transmembrane</keyword>
<feature type="region of interest" description="Disordered" evidence="10">
    <location>
        <begin position="473"/>
        <end position="499"/>
    </location>
</feature>
<keyword evidence="9" id="KW-0175">Coiled coil</keyword>
<dbReference type="InterPro" id="IPR003594">
    <property type="entry name" value="HATPase_dom"/>
</dbReference>
<keyword evidence="5" id="KW-0418">Kinase</keyword>
<evidence type="ECO:0000256" key="9">
    <source>
        <dbReference type="SAM" id="Coils"/>
    </source>
</evidence>
<evidence type="ECO:0000256" key="7">
    <source>
        <dbReference type="ARBA" id="ARBA00023012"/>
    </source>
</evidence>
<dbReference type="SMART" id="SM00387">
    <property type="entry name" value="HATPase_c"/>
    <property type="match status" value="1"/>
</dbReference>
<dbReference type="InterPro" id="IPR033480">
    <property type="entry name" value="sCache_2"/>
</dbReference>
<evidence type="ECO:0000256" key="6">
    <source>
        <dbReference type="ARBA" id="ARBA00022989"/>
    </source>
</evidence>
<dbReference type="PANTHER" id="PTHR24421:SF59">
    <property type="entry name" value="OXYGEN SENSOR HISTIDINE KINASE NREB"/>
    <property type="match status" value="1"/>
</dbReference>
<name>A0ABM8XQ34_9BURK</name>
<dbReference type="SUPFAM" id="SSF55874">
    <property type="entry name" value="ATPase domain of HSP90 chaperone/DNA topoisomerase II/histidine kinase"/>
    <property type="match status" value="1"/>
</dbReference>
<dbReference type="SMART" id="SM01049">
    <property type="entry name" value="Cache_2"/>
    <property type="match status" value="1"/>
</dbReference>
<evidence type="ECO:0000256" key="3">
    <source>
        <dbReference type="ARBA" id="ARBA00022679"/>
    </source>
</evidence>
<evidence type="ECO:0000259" key="12">
    <source>
        <dbReference type="PROSITE" id="PS50109"/>
    </source>
</evidence>
<comment type="subcellular location">
    <subcellularLocation>
        <location evidence="1">Cell membrane</location>
        <topology evidence="1">Multi-pass membrane protein</topology>
    </subcellularLocation>
</comment>
<evidence type="ECO:0000313" key="13">
    <source>
        <dbReference type="EMBL" id="CAG9182364.1"/>
    </source>
</evidence>
<keyword evidence="7" id="KW-0902">Two-component regulatory system</keyword>
<dbReference type="CDD" id="cd16917">
    <property type="entry name" value="HATPase_UhpB-NarQ-NarX-like"/>
    <property type="match status" value="1"/>
</dbReference>
<dbReference type="Pfam" id="PF17200">
    <property type="entry name" value="sCache_2"/>
    <property type="match status" value="1"/>
</dbReference>
<dbReference type="InterPro" id="IPR036890">
    <property type="entry name" value="HATPase_C_sf"/>
</dbReference>
<dbReference type="InterPro" id="IPR050482">
    <property type="entry name" value="Sensor_HK_TwoCompSys"/>
</dbReference>
<evidence type="ECO:0000256" key="11">
    <source>
        <dbReference type="SAM" id="Phobius"/>
    </source>
</evidence>
<dbReference type="InterPro" id="IPR005467">
    <property type="entry name" value="His_kinase_dom"/>
</dbReference>
<accession>A0ABM8XQ34</accession>
<dbReference type="EMBL" id="CAJZAH010000007">
    <property type="protein sequence ID" value="CAG9182364.1"/>
    <property type="molecule type" value="Genomic_DNA"/>
</dbReference>
<gene>
    <name evidence="13" type="ORF">LMG21510_04549</name>
</gene>
<sequence length="499" mass="54219">MAPGSAPDRPEPATDSSDAAAVKLRQKILLLAVAPLALAMLGIALAVHFQATSLARHERVLVEAAYLQSKETELRHYVELAQSTIAPFVRSGRDDAATRQAAMQALARLDYGRDGYFFLYDLQGRNLMHPRQPDLVGRDLWDMRDPQGAPTIQQLIAAAQSGSAGGAVRYLWTKPSSQQVAPKLGYVVAVPEWAWMLGTGIYLDDVEQTLRRLDARAETDIRETMAWIGVIAGISILLVAASGLALNVSEHREADAKLRQLAQRVVQSQEEERVRLARELHDGVSQLLVSVKLVLETAVDRLRREPADGAAAAPVLGMALNRLDTVFNEVRRVARNLRPALLDDLGLFPALEHLAREMQEASQLEIRVTTSGQPRELPSEPATALFRIAQEALTNVERHARARRVRMVLAYGPDSVRLTVQDDGSGFDVARMQLDPRRGIGLRNLRERVAALGGRFDIASGPQGTLVAAALPLPGTPAPRLPDAAAAGSRPAATEVSPS</sequence>
<evidence type="ECO:0000256" key="5">
    <source>
        <dbReference type="ARBA" id="ARBA00022777"/>
    </source>
</evidence>
<protein>
    <recommendedName>
        <fullName evidence="12">Histidine kinase domain-containing protein</fullName>
    </recommendedName>
</protein>
<feature type="domain" description="Histidine kinase" evidence="12">
    <location>
        <begin position="275"/>
        <end position="475"/>
    </location>
</feature>
<evidence type="ECO:0000256" key="8">
    <source>
        <dbReference type="ARBA" id="ARBA00023136"/>
    </source>
</evidence>
<evidence type="ECO:0000256" key="1">
    <source>
        <dbReference type="ARBA" id="ARBA00004651"/>
    </source>
</evidence>
<dbReference type="Gene3D" id="1.20.5.1930">
    <property type="match status" value="1"/>
</dbReference>
<keyword evidence="2" id="KW-1003">Cell membrane</keyword>
<reference evidence="13 14" key="1">
    <citation type="submission" date="2021-08" db="EMBL/GenBank/DDBJ databases">
        <authorList>
            <person name="Peeters C."/>
        </authorList>
    </citation>
    <scope>NUCLEOTIDE SEQUENCE [LARGE SCALE GENOMIC DNA]</scope>
    <source>
        <strain evidence="13 14">LMG 21510</strain>
    </source>
</reference>
<feature type="coiled-coil region" evidence="9">
    <location>
        <begin position="251"/>
        <end position="279"/>
    </location>
</feature>
<feature type="transmembrane region" description="Helical" evidence="11">
    <location>
        <begin position="226"/>
        <end position="249"/>
    </location>
</feature>
<feature type="compositionally biased region" description="Low complexity" evidence="10">
    <location>
        <begin position="481"/>
        <end position="493"/>
    </location>
</feature>
<proteinExistence type="predicted"/>
<dbReference type="Pfam" id="PF07730">
    <property type="entry name" value="HisKA_3"/>
    <property type="match status" value="1"/>
</dbReference>
<evidence type="ECO:0000256" key="4">
    <source>
        <dbReference type="ARBA" id="ARBA00022692"/>
    </source>
</evidence>
<comment type="caution">
    <text evidence="13">The sequence shown here is derived from an EMBL/GenBank/DDBJ whole genome shotgun (WGS) entry which is preliminary data.</text>
</comment>
<dbReference type="Gene3D" id="3.30.450.20">
    <property type="entry name" value="PAS domain"/>
    <property type="match status" value="1"/>
</dbReference>
<evidence type="ECO:0000256" key="2">
    <source>
        <dbReference type="ARBA" id="ARBA00022475"/>
    </source>
</evidence>